<comment type="function">
    <text evidence="6">Removes the formyl group from the N-terminal Met of newly synthesized proteins. Requires at least a dipeptide for an efficient rate of reaction. N-terminal L-methionine is a prerequisite for activity but the enzyme has broad specificity at other positions.</text>
</comment>
<comment type="catalytic activity">
    <reaction evidence="6">
        <text>N-terminal N-formyl-L-methionyl-[peptide] + H2O = N-terminal L-methionyl-[peptide] + formate</text>
        <dbReference type="Rhea" id="RHEA:24420"/>
        <dbReference type="Rhea" id="RHEA-COMP:10639"/>
        <dbReference type="Rhea" id="RHEA-COMP:10640"/>
        <dbReference type="ChEBI" id="CHEBI:15377"/>
        <dbReference type="ChEBI" id="CHEBI:15740"/>
        <dbReference type="ChEBI" id="CHEBI:49298"/>
        <dbReference type="ChEBI" id="CHEBI:64731"/>
        <dbReference type="EC" id="3.5.1.88"/>
    </reaction>
</comment>
<keyword evidence="3 6" id="KW-0378">Hydrolase</keyword>
<gene>
    <name evidence="7" type="primary">def_1</name>
    <name evidence="6" type="synonym">def</name>
    <name evidence="7" type="ORF">GCM10022224_000350</name>
</gene>
<comment type="cofactor">
    <cofactor evidence="6">
        <name>Fe(2+)</name>
        <dbReference type="ChEBI" id="CHEBI:29033"/>
    </cofactor>
    <text evidence="6">Binds 1 Fe(2+) ion.</text>
</comment>
<dbReference type="InterPro" id="IPR036821">
    <property type="entry name" value="Peptide_deformylase_sf"/>
</dbReference>
<name>A0ABP7AXI8_9ACTN</name>
<dbReference type="EMBL" id="BAAAZP010000003">
    <property type="protein sequence ID" value="GAA3641963.1"/>
    <property type="molecule type" value="Genomic_DNA"/>
</dbReference>
<dbReference type="NCBIfam" id="TIGR00079">
    <property type="entry name" value="pept_deformyl"/>
    <property type="match status" value="1"/>
</dbReference>
<reference evidence="8" key="1">
    <citation type="journal article" date="2019" name="Int. J. Syst. Evol. Microbiol.">
        <title>The Global Catalogue of Microorganisms (GCM) 10K type strain sequencing project: providing services to taxonomists for standard genome sequencing and annotation.</title>
        <authorList>
            <consortium name="The Broad Institute Genomics Platform"/>
            <consortium name="The Broad Institute Genome Sequencing Center for Infectious Disease"/>
            <person name="Wu L."/>
            <person name="Ma J."/>
        </authorList>
    </citation>
    <scope>NUCLEOTIDE SEQUENCE [LARGE SCALE GENOMIC DNA]</scope>
    <source>
        <strain evidence="8">JCM 16904</strain>
    </source>
</reference>
<dbReference type="HAMAP" id="MF_00163">
    <property type="entry name" value="Pep_deformylase"/>
    <property type="match status" value="1"/>
</dbReference>
<dbReference type="PRINTS" id="PR01576">
    <property type="entry name" value="PDEFORMYLASE"/>
</dbReference>
<proteinExistence type="inferred from homology"/>
<keyword evidence="8" id="KW-1185">Reference proteome</keyword>
<feature type="binding site" evidence="6">
    <location>
        <position position="135"/>
    </location>
    <ligand>
        <name>Fe cation</name>
        <dbReference type="ChEBI" id="CHEBI:24875"/>
    </ligand>
</feature>
<evidence type="ECO:0000256" key="4">
    <source>
        <dbReference type="ARBA" id="ARBA00022917"/>
    </source>
</evidence>
<dbReference type="Pfam" id="PF01327">
    <property type="entry name" value="Pep_deformylase"/>
    <property type="match status" value="1"/>
</dbReference>
<dbReference type="Proteomes" id="UP001500902">
    <property type="component" value="Unassembled WGS sequence"/>
</dbReference>
<dbReference type="PIRSF" id="PIRSF004749">
    <property type="entry name" value="Pep_def"/>
    <property type="match status" value="1"/>
</dbReference>
<comment type="similarity">
    <text evidence="1 6">Belongs to the polypeptide deformylase family.</text>
</comment>
<dbReference type="PANTHER" id="PTHR10458">
    <property type="entry name" value="PEPTIDE DEFORMYLASE"/>
    <property type="match status" value="1"/>
</dbReference>
<evidence type="ECO:0000256" key="6">
    <source>
        <dbReference type="HAMAP-Rule" id="MF_00163"/>
    </source>
</evidence>
<evidence type="ECO:0000313" key="8">
    <source>
        <dbReference type="Proteomes" id="UP001500902"/>
    </source>
</evidence>
<keyword evidence="2 6" id="KW-0479">Metal-binding</keyword>
<evidence type="ECO:0000256" key="1">
    <source>
        <dbReference type="ARBA" id="ARBA00010759"/>
    </source>
</evidence>
<evidence type="ECO:0000313" key="7">
    <source>
        <dbReference type="EMBL" id="GAA3641963.1"/>
    </source>
</evidence>
<protein>
    <recommendedName>
        <fullName evidence="6">Peptide deformylase</fullName>
        <shortName evidence="6">PDF</shortName>
        <ecNumber evidence="6">3.5.1.88</ecNumber>
    </recommendedName>
    <alternativeName>
        <fullName evidence="6">Polypeptide deformylase</fullName>
    </alternativeName>
</protein>
<dbReference type="NCBIfam" id="NF001159">
    <property type="entry name" value="PRK00150.1-3"/>
    <property type="match status" value="1"/>
</dbReference>
<feature type="binding site" evidence="6">
    <location>
        <position position="87"/>
    </location>
    <ligand>
        <name>Fe cation</name>
        <dbReference type="ChEBI" id="CHEBI:24875"/>
    </ligand>
</feature>
<feature type="active site" evidence="6">
    <location>
        <position position="136"/>
    </location>
</feature>
<dbReference type="EC" id="3.5.1.88" evidence="6"/>
<organism evidence="7 8">
    <name type="scientific">Nonomuraea antimicrobica</name>
    <dbReference type="NCBI Taxonomy" id="561173"/>
    <lineage>
        <taxon>Bacteria</taxon>
        <taxon>Bacillati</taxon>
        <taxon>Actinomycetota</taxon>
        <taxon>Actinomycetes</taxon>
        <taxon>Streptosporangiales</taxon>
        <taxon>Streptosporangiaceae</taxon>
        <taxon>Nonomuraea</taxon>
    </lineage>
</organism>
<dbReference type="PANTHER" id="PTHR10458:SF2">
    <property type="entry name" value="PEPTIDE DEFORMYLASE, MITOCHONDRIAL"/>
    <property type="match status" value="1"/>
</dbReference>
<dbReference type="InterPro" id="IPR023635">
    <property type="entry name" value="Peptide_deformylase"/>
</dbReference>
<evidence type="ECO:0000256" key="3">
    <source>
        <dbReference type="ARBA" id="ARBA00022801"/>
    </source>
</evidence>
<keyword evidence="5 6" id="KW-0408">Iron</keyword>
<sequence length="161" mass="18076">MREIRVIGDPVLRTPAEPVTDFDRELRRLIDEMFQAMYAVNGVGLAAPQIGVSRRLFVYDIAGRKGHVVNPLLTVDDPEEVLDEEGCLSVTDRQTGRPIYAPLARAAGVTVEGVDRLQRQVRVKARGSLARCFQHETGHLDGELYVDRLPRDEARKIMLRA</sequence>
<dbReference type="RefSeq" id="WP_344871606.1">
    <property type="nucleotide sequence ID" value="NZ_BAAAZP010000003.1"/>
</dbReference>
<dbReference type="Gene3D" id="3.90.45.10">
    <property type="entry name" value="Peptide deformylase"/>
    <property type="match status" value="1"/>
</dbReference>
<comment type="caution">
    <text evidence="7">The sequence shown here is derived from an EMBL/GenBank/DDBJ whole genome shotgun (WGS) entry which is preliminary data.</text>
</comment>
<dbReference type="CDD" id="cd00487">
    <property type="entry name" value="Pep_deformylase"/>
    <property type="match status" value="1"/>
</dbReference>
<evidence type="ECO:0000256" key="2">
    <source>
        <dbReference type="ARBA" id="ARBA00022723"/>
    </source>
</evidence>
<feature type="binding site" evidence="6">
    <location>
        <position position="139"/>
    </location>
    <ligand>
        <name>Fe cation</name>
        <dbReference type="ChEBI" id="CHEBI:24875"/>
    </ligand>
</feature>
<dbReference type="SUPFAM" id="SSF56420">
    <property type="entry name" value="Peptide deformylase"/>
    <property type="match status" value="1"/>
</dbReference>
<keyword evidence="4 6" id="KW-0648">Protein biosynthesis</keyword>
<accession>A0ABP7AXI8</accession>
<evidence type="ECO:0000256" key="5">
    <source>
        <dbReference type="ARBA" id="ARBA00023004"/>
    </source>
</evidence>